<evidence type="ECO:0008006" key="3">
    <source>
        <dbReference type="Google" id="ProtNLM"/>
    </source>
</evidence>
<evidence type="ECO:0000313" key="2">
    <source>
        <dbReference type="Proteomes" id="UP000192277"/>
    </source>
</evidence>
<accession>A0ABX3NQX1</accession>
<comment type="caution">
    <text evidence="1">The sequence shown here is derived from an EMBL/GenBank/DDBJ whole genome shotgun (WGS) entry which is preliminary data.</text>
</comment>
<gene>
    <name evidence="1" type="ORF">A4D02_10105</name>
</gene>
<proteinExistence type="predicted"/>
<dbReference type="Proteomes" id="UP000192277">
    <property type="component" value="Unassembled WGS sequence"/>
</dbReference>
<protein>
    <recommendedName>
        <fullName evidence="3">Fibronectin type-III domain-containing protein</fullName>
    </recommendedName>
</protein>
<dbReference type="EMBL" id="LWBO01000034">
    <property type="protein sequence ID" value="OQP43822.1"/>
    <property type="molecule type" value="Genomic_DNA"/>
</dbReference>
<evidence type="ECO:0000313" key="1">
    <source>
        <dbReference type="EMBL" id="OQP43822.1"/>
    </source>
</evidence>
<organism evidence="1 2">
    <name type="scientific">Niastella koreensis</name>
    <dbReference type="NCBI Taxonomy" id="354356"/>
    <lineage>
        <taxon>Bacteria</taxon>
        <taxon>Pseudomonadati</taxon>
        <taxon>Bacteroidota</taxon>
        <taxon>Chitinophagia</taxon>
        <taxon>Chitinophagales</taxon>
        <taxon>Chitinophagaceae</taxon>
        <taxon>Niastella</taxon>
    </lineage>
</organism>
<reference evidence="1 2" key="1">
    <citation type="submission" date="2016-04" db="EMBL/GenBank/DDBJ databases">
        <authorList>
            <person name="Chen L."/>
            <person name="Zhuang W."/>
            <person name="Wang G."/>
        </authorList>
    </citation>
    <scope>NUCLEOTIDE SEQUENCE [LARGE SCALE GENOMIC DNA]</scope>
    <source>
        <strain evidence="2">GR20</strain>
    </source>
</reference>
<sequence>MEKRLVLNFKETKDIDLYLIASSVTYHMNENEHGCFPDPGMLIIELAETAAQFKQAMSDAHNKDRQKISVKKDLKVLLIKKLKEVGAFVKTESNGSELALLSSGFPIFTPKEEIIIKPPTDFKILPGSSAGEIIMKISRVHGAKSYLYRWTPAPATKGSLWASEIDTRCKKVIKGLPLGINYCFQMAAIGSNSQIEYTELLTRYIS</sequence>
<keyword evidence="2" id="KW-1185">Reference proteome</keyword>
<name>A0ABX3NQX1_9BACT</name>
<dbReference type="RefSeq" id="WP_014218808.1">
    <property type="nucleotide sequence ID" value="NZ_LWBO01000034.1"/>
</dbReference>